<sequence length="50" mass="5377">MWAALSMIALFIGILSKAFSKKVAPDQVIAYGVDKAIELIRIDRAGVGTK</sequence>
<reference evidence="1 2" key="1">
    <citation type="submission" date="2021-04" db="EMBL/GenBank/DDBJ databases">
        <title>The genome sequence of Ideonella sp. 3Y2.</title>
        <authorList>
            <person name="Liu Y."/>
        </authorList>
    </citation>
    <scope>NUCLEOTIDE SEQUENCE [LARGE SCALE GENOMIC DNA]</scope>
    <source>
        <strain evidence="1 2">3Y2</strain>
    </source>
</reference>
<dbReference type="RefSeq" id="WP_210857254.1">
    <property type="nucleotide sequence ID" value="NZ_JAGQDD010000034.1"/>
</dbReference>
<accession>A0A941BNQ5</accession>
<evidence type="ECO:0000313" key="2">
    <source>
        <dbReference type="Proteomes" id="UP000676246"/>
    </source>
</evidence>
<dbReference type="EMBL" id="JAGQDD010000034">
    <property type="protein sequence ID" value="MBQ0933589.1"/>
    <property type="molecule type" value="Genomic_DNA"/>
</dbReference>
<name>A0A941BNQ5_9BURK</name>
<organism evidence="1 2">
    <name type="scientific">Ideonella alba</name>
    <dbReference type="NCBI Taxonomy" id="2824118"/>
    <lineage>
        <taxon>Bacteria</taxon>
        <taxon>Pseudomonadati</taxon>
        <taxon>Pseudomonadota</taxon>
        <taxon>Betaproteobacteria</taxon>
        <taxon>Burkholderiales</taxon>
        <taxon>Sphaerotilaceae</taxon>
        <taxon>Ideonella</taxon>
    </lineage>
</organism>
<dbReference type="AlphaFoldDB" id="A0A941BNQ5"/>
<dbReference type="Proteomes" id="UP000676246">
    <property type="component" value="Unassembled WGS sequence"/>
</dbReference>
<comment type="caution">
    <text evidence="1">The sequence shown here is derived from an EMBL/GenBank/DDBJ whole genome shotgun (WGS) entry which is preliminary data.</text>
</comment>
<gene>
    <name evidence="1" type="ORF">KAK03_24220</name>
</gene>
<evidence type="ECO:0000313" key="1">
    <source>
        <dbReference type="EMBL" id="MBQ0933589.1"/>
    </source>
</evidence>
<protein>
    <submittedName>
        <fullName evidence="1">Uncharacterized protein</fullName>
    </submittedName>
</protein>
<proteinExistence type="predicted"/>
<keyword evidence="2" id="KW-1185">Reference proteome</keyword>